<evidence type="ECO:0000256" key="5">
    <source>
        <dbReference type="SAM" id="Phobius"/>
    </source>
</evidence>
<dbReference type="NCBIfam" id="TIGR01167">
    <property type="entry name" value="LPXTG_anchor"/>
    <property type="match status" value="1"/>
</dbReference>
<keyword evidence="5" id="KW-1133">Transmembrane helix</keyword>
<dbReference type="InterPro" id="IPR019931">
    <property type="entry name" value="LPXTG_anchor"/>
</dbReference>
<reference evidence="7 8" key="1">
    <citation type="submission" date="2009-01" db="EMBL/GenBank/DDBJ databases">
        <authorList>
            <person name="Fulton L."/>
            <person name="Clifton S."/>
            <person name="Fulton B."/>
            <person name="Xu J."/>
            <person name="Minx P."/>
            <person name="Pepin K.H."/>
            <person name="Johnson M."/>
            <person name="Bhonagiri V."/>
            <person name="Nash W.E."/>
            <person name="Mardis E.R."/>
            <person name="Wilson R.K."/>
        </authorList>
    </citation>
    <scope>NUCLEOTIDE SEQUENCE [LARGE SCALE GENOMIC DNA]</scope>
    <source>
        <strain evidence="7 8">DSM 5476</strain>
    </source>
</reference>
<dbReference type="PANTHER" id="PTHR36848:SF2">
    <property type="entry name" value="SECRETED PROTEIN"/>
    <property type="match status" value="1"/>
</dbReference>
<keyword evidence="5" id="KW-0812">Transmembrane</keyword>
<keyword evidence="5" id="KW-0472">Membrane</keyword>
<comment type="caution">
    <text evidence="7">The sequence shown here is derived from an EMBL/GenBank/DDBJ whole genome shotgun (WGS) entry which is preliminary data.</text>
</comment>
<dbReference type="Pfam" id="PF00746">
    <property type="entry name" value="Gram_pos_anchor"/>
    <property type="match status" value="1"/>
</dbReference>
<organism evidence="7 8">
    <name type="scientific">[Clostridium] methylpentosum DSM 5476</name>
    <dbReference type="NCBI Taxonomy" id="537013"/>
    <lineage>
        <taxon>Bacteria</taxon>
        <taxon>Bacillati</taxon>
        <taxon>Bacillota</taxon>
        <taxon>Clostridia</taxon>
        <taxon>Eubacteriales</taxon>
        <taxon>Oscillospiraceae</taxon>
        <taxon>Oscillospiraceae incertae sedis</taxon>
    </lineage>
</organism>
<dbReference type="SUPFAM" id="SSF49785">
    <property type="entry name" value="Galactose-binding domain-like"/>
    <property type="match status" value="1"/>
</dbReference>
<evidence type="ECO:0000256" key="3">
    <source>
        <dbReference type="ARBA" id="ARBA00022729"/>
    </source>
</evidence>
<dbReference type="AlphaFoldDB" id="C0EGQ6"/>
<protein>
    <submittedName>
        <fullName evidence="7">LPXTG-motif cell wall anchor domain protein</fullName>
    </submittedName>
</protein>
<dbReference type="Proteomes" id="UP000003340">
    <property type="component" value="Unassembled WGS sequence"/>
</dbReference>
<sequence>MSTNVTFNAQSKGCRPYYLDLWTGEIIPATEYTVNEDGSITMPVTLEGNDTLAIAIAQDSWYIGSDLSNVYVTSSTNNSAQYRYDSEGNIVLRSTEYQAYSATLSNNESVSAAVTNLSGETVLDNWNLKLMSYEPGETSTDVNIVEVFNGYLGEATSWNTLEVLENAKDVSGIGTYTTTINWDSSKAEGAYLDLGKVYDLYTLYINDQEVYGADIVDTRIDIGDYLVDGENDIRIEVVSNLYNVLVAVGRITDNTTEGIPTEFGLTTGVSLISYDEQVIYTAYSGDNSSEDSSKDSSGTTPKTGVEDSLVFVAGSVLLLTGAGIVLFRRKRIR</sequence>
<feature type="transmembrane region" description="Helical" evidence="5">
    <location>
        <begin position="309"/>
        <end position="327"/>
    </location>
</feature>
<evidence type="ECO:0000313" key="8">
    <source>
        <dbReference type="Proteomes" id="UP000003340"/>
    </source>
</evidence>
<dbReference type="EMBL" id="ACEC01000108">
    <property type="protein sequence ID" value="EEG29329.1"/>
    <property type="molecule type" value="Genomic_DNA"/>
</dbReference>
<dbReference type="Gene3D" id="2.60.120.260">
    <property type="entry name" value="Galactose-binding domain-like"/>
    <property type="match status" value="1"/>
</dbReference>
<reference evidence="7 8" key="2">
    <citation type="submission" date="2009-02" db="EMBL/GenBank/DDBJ databases">
        <title>Draft genome sequence of Clostridium methylpentosum (DSM 5476).</title>
        <authorList>
            <person name="Sudarsanam P."/>
            <person name="Ley R."/>
            <person name="Guruge J."/>
            <person name="Turnbaugh P.J."/>
            <person name="Mahowald M."/>
            <person name="Liep D."/>
            <person name="Gordon J."/>
        </authorList>
    </citation>
    <scope>NUCLEOTIDE SEQUENCE [LARGE SCALE GENOMIC DNA]</scope>
    <source>
        <strain evidence="7 8">DSM 5476</strain>
    </source>
</reference>
<evidence type="ECO:0000256" key="4">
    <source>
        <dbReference type="ARBA" id="ARBA00023088"/>
    </source>
</evidence>
<dbReference type="InterPro" id="IPR008979">
    <property type="entry name" value="Galactose-bd-like_sf"/>
</dbReference>
<dbReference type="PANTHER" id="PTHR36848">
    <property type="entry name" value="DNA-BINDING PROTEIN (PUTATIVE SECRETED PROTEIN)-RELATED"/>
    <property type="match status" value="1"/>
</dbReference>
<keyword evidence="4" id="KW-0572">Peptidoglycan-anchor</keyword>
<dbReference type="STRING" id="537013.CLOSTMETH_03049"/>
<evidence type="ECO:0000256" key="1">
    <source>
        <dbReference type="ARBA" id="ARBA00022512"/>
    </source>
</evidence>
<evidence type="ECO:0000313" key="7">
    <source>
        <dbReference type="EMBL" id="EEG29329.1"/>
    </source>
</evidence>
<keyword evidence="8" id="KW-1185">Reference proteome</keyword>
<proteinExistence type="predicted"/>
<keyword evidence="3" id="KW-0732">Signal</keyword>
<keyword evidence="2" id="KW-0964">Secreted</keyword>
<dbReference type="HOGENOM" id="CLU_833435_0_0_9"/>
<feature type="domain" description="Gram-positive cocci surface proteins LPxTG" evidence="6">
    <location>
        <begin position="300"/>
        <end position="333"/>
    </location>
</feature>
<dbReference type="eggNOG" id="COG3250">
    <property type="taxonomic scope" value="Bacteria"/>
</dbReference>
<dbReference type="InterPro" id="IPR053161">
    <property type="entry name" value="Ulvan_degrading_GH"/>
</dbReference>
<keyword evidence="1" id="KW-0134">Cell wall</keyword>
<gene>
    <name evidence="7" type="ORF">CLOSTMETH_03049</name>
</gene>
<dbReference type="PROSITE" id="PS50847">
    <property type="entry name" value="GRAM_POS_ANCHORING"/>
    <property type="match status" value="1"/>
</dbReference>
<name>C0EGQ6_9FIRM</name>
<evidence type="ECO:0000259" key="6">
    <source>
        <dbReference type="PROSITE" id="PS50847"/>
    </source>
</evidence>
<accession>C0EGQ6</accession>
<evidence type="ECO:0000256" key="2">
    <source>
        <dbReference type="ARBA" id="ARBA00022525"/>
    </source>
</evidence>